<evidence type="ECO:0000256" key="1">
    <source>
        <dbReference type="ARBA" id="ARBA00006987"/>
    </source>
</evidence>
<gene>
    <name evidence="2" type="ORF">JOF55_003821</name>
</gene>
<keyword evidence="3" id="KW-1185">Reference proteome</keyword>
<dbReference type="RefSeq" id="WP_310276083.1">
    <property type="nucleotide sequence ID" value="NZ_JAVDXW010000001.1"/>
</dbReference>
<dbReference type="CDD" id="cd07012">
    <property type="entry name" value="PBP2_Bug_TTT"/>
    <property type="match status" value="1"/>
</dbReference>
<name>A0AAE4CMQ2_9ACTN</name>
<dbReference type="Gene3D" id="3.40.190.150">
    <property type="entry name" value="Bordetella uptake gene, domain 1"/>
    <property type="match status" value="1"/>
</dbReference>
<dbReference type="InterPro" id="IPR042100">
    <property type="entry name" value="Bug_dom1"/>
</dbReference>
<evidence type="ECO:0000313" key="2">
    <source>
        <dbReference type="EMBL" id="MDR7303640.1"/>
    </source>
</evidence>
<dbReference type="AlphaFoldDB" id="A0AAE4CMQ2"/>
<sequence>MNGFTPSRREVLAGVIGALALGGGALQVRASEASRSQGGALEIIVPAAAGGGFDTVARQSQHALRQNGLAQAIEVTNMPGGGGTLGLSHVAQQSGRSDLLMVMGLSIVGGVQITGSSTTLDDITPLAKLAEDYIVVTVRSDSPITSFDQLAQRWRSNPREVVVAGGAVGNADHLLVAMALQRLGADPADLNYLVYSGDGEVLTSLLSRTADVAVSSYNGFAAQLEAGEVRALAISSPERLPGIEIPTVRESGLDLDLANWRGFAAPPGLSQQQRTTLEQLVRNLVETPEWRQALQRFGWKDAFLMGSDFETFLAEEKKRLTEIIEGLGLA</sequence>
<accession>A0AAE4CMQ2</accession>
<dbReference type="PIRSF" id="PIRSF017082">
    <property type="entry name" value="YflP"/>
    <property type="match status" value="1"/>
</dbReference>
<dbReference type="Pfam" id="PF03401">
    <property type="entry name" value="TctC"/>
    <property type="match status" value="1"/>
</dbReference>
<proteinExistence type="inferred from homology"/>
<dbReference type="PANTHER" id="PTHR42928">
    <property type="entry name" value="TRICARBOXYLATE-BINDING PROTEIN"/>
    <property type="match status" value="1"/>
</dbReference>
<dbReference type="EMBL" id="JAVDXW010000001">
    <property type="protein sequence ID" value="MDR7303640.1"/>
    <property type="molecule type" value="Genomic_DNA"/>
</dbReference>
<dbReference type="Proteomes" id="UP001180845">
    <property type="component" value="Unassembled WGS sequence"/>
</dbReference>
<reference evidence="2" key="1">
    <citation type="submission" date="2023-07" db="EMBL/GenBank/DDBJ databases">
        <title>Sequencing the genomes of 1000 actinobacteria strains.</title>
        <authorList>
            <person name="Klenk H.-P."/>
        </authorList>
    </citation>
    <scope>NUCLEOTIDE SEQUENCE</scope>
    <source>
        <strain evidence="2">DSM 45977</strain>
    </source>
</reference>
<organism evidence="2 3">
    <name type="scientific">Haloactinomyces albus</name>
    <dbReference type="NCBI Taxonomy" id="1352928"/>
    <lineage>
        <taxon>Bacteria</taxon>
        <taxon>Bacillati</taxon>
        <taxon>Actinomycetota</taxon>
        <taxon>Actinomycetes</taxon>
        <taxon>Actinopolysporales</taxon>
        <taxon>Actinopolysporaceae</taxon>
        <taxon>Haloactinomyces</taxon>
    </lineage>
</organism>
<comment type="caution">
    <text evidence="2">The sequence shown here is derived from an EMBL/GenBank/DDBJ whole genome shotgun (WGS) entry which is preliminary data.</text>
</comment>
<protein>
    <submittedName>
        <fullName evidence="2">Tricarboxylic transport membrane protein</fullName>
    </submittedName>
</protein>
<dbReference type="SUPFAM" id="SSF53850">
    <property type="entry name" value="Periplasmic binding protein-like II"/>
    <property type="match status" value="1"/>
</dbReference>
<dbReference type="Gene3D" id="3.40.190.10">
    <property type="entry name" value="Periplasmic binding protein-like II"/>
    <property type="match status" value="1"/>
</dbReference>
<evidence type="ECO:0000313" key="3">
    <source>
        <dbReference type="Proteomes" id="UP001180845"/>
    </source>
</evidence>
<dbReference type="InterPro" id="IPR005064">
    <property type="entry name" value="BUG"/>
</dbReference>
<comment type="similarity">
    <text evidence="1">Belongs to the UPF0065 (bug) family.</text>
</comment>
<dbReference type="PANTHER" id="PTHR42928:SF3">
    <property type="entry name" value="UPF0065 PROTEIN YFLP"/>
    <property type="match status" value="1"/>
</dbReference>